<evidence type="ECO:0000313" key="1">
    <source>
        <dbReference type="EMBL" id="CDW46734.1"/>
    </source>
</evidence>
<proteinExistence type="predicted"/>
<accession>A0A0K2V8B9</accession>
<dbReference type="EMBL" id="HACA01029373">
    <property type="protein sequence ID" value="CDW46734.1"/>
    <property type="molecule type" value="Transcribed_RNA"/>
</dbReference>
<feature type="non-terminal residue" evidence="1">
    <location>
        <position position="99"/>
    </location>
</feature>
<protein>
    <submittedName>
        <fullName evidence="1">Uncharacterized protein</fullName>
    </submittedName>
</protein>
<sequence>MVYSTRISMNSSFRLEHLVYALYVHDINCCYNIGTNSISNLINHLHIQGATNPKHLHLYFKPNLAHFATCIIYFLFYRAMQNYLPIFIQNISQTIMTFR</sequence>
<organism evidence="1">
    <name type="scientific">Lepeophtheirus salmonis</name>
    <name type="common">Salmon louse</name>
    <name type="synonym">Caligus salmonis</name>
    <dbReference type="NCBI Taxonomy" id="72036"/>
    <lineage>
        <taxon>Eukaryota</taxon>
        <taxon>Metazoa</taxon>
        <taxon>Ecdysozoa</taxon>
        <taxon>Arthropoda</taxon>
        <taxon>Crustacea</taxon>
        <taxon>Multicrustacea</taxon>
        <taxon>Hexanauplia</taxon>
        <taxon>Copepoda</taxon>
        <taxon>Siphonostomatoida</taxon>
        <taxon>Caligidae</taxon>
        <taxon>Lepeophtheirus</taxon>
    </lineage>
</organism>
<reference evidence="1" key="1">
    <citation type="submission" date="2014-05" db="EMBL/GenBank/DDBJ databases">
        <authorList>
            <person name="Chronopoulou M."/>
        </authorList>
    </citation>
    <scope>NUCLEOTIDE SEQUENCE</scope>
    <source>
        <tissue evidence="1">Whole organism</tissue>
    </source>
</reference>
<dbReference type="AlphaFoldDB" id="A0A0K2V8B9"/>
<name>A0A0K2V8B9_LEPSM</name>